<dbReference type="EMBL" id="QXQB01000003">
    <property type="protein sequence ID" value="RJX39237.1"/>
    <property type="molecule type" value="Genomic_DNA"/>
</dbReference>
<dbReference type="InterPro" id="IPR036648">
    <property type="entry name" value="CN_Hdrase_a/SCN_Hdrase_g_sf"/>
</dbReference>
<evidence type="ECO:0000313" key="1">
    <source>
        <dbReference type="EMBL" id="RJX39237.1"/>
    </source>
</evidence>
<name>A0A3A6PEE4_9BACL</name>
<dbReference type="OrthoDB" id="1371078at2"/>
<dbReference type="AlphaFoldDB" id="A0A3A6PEE4"/>
<comment type="caution">
    <text evidence="1">The sequence shown here is derived from an EMBL/GenBank/DDBJ whole genome shotgun (WGS) entry which is preliminary data.</text>
</comment>
<dbReference type="Gene3D" id="3.90.330.10">
    <property type="entry name" value="Nitrile hydratase alpha /Thiocyanate hydrolase gamma"/>
    <property type="match status" value="2"/>
</dbReference>
<gene>
    <name evidence="1" type="ORF">D3P09_14695</name>
</gene>
<reference evidence="1 2" key="1">
    <citation type="submission" date="2018-09" db="EMBL/GenBank/DDBJ databases">
        <title>Paenibacillus aracenensis nov. sp. isolated from a cave in southern Spain.</title>
        <authorList>
            <person name="Jurado V."/>
            <person name="Gutierrez-Patricio S."/>
            <person name="Gonzalez-Pimentel J.L."/>
            <person name="Miller A.Z."/>
            <person name="Laiz L."/>
            <person name="Saiz-Jimenez C."/>
        </authorList>
    </citation>
    <scope>NUCLEOTIDE SEQUENCE [LARGE SCALE GENOMIC DNA]</scope>
    <source>
        <strain evidence="1 2">JCM 19203</strain>
    </source>
</reference>
<accession>A0A3A6PEE4</accession>
<protein>
    <submittedName>
        <fullName evidence="1">NHLP leader peptide family natural product</fullName>
    </submittedName>
</protein>
<organism evidence="1 2">
    <name type="scientific">Paenibacillus pinisoli</name>
    <dbReference type="NCBI Taxonomy" id="1276110"/>
    <lineage>
        <taxon>Bacteria</taxon>
        <taxon>Bacillati</taxon>
        <taxon>Bacillota</taxon>
        <taxon>Bacilli</taxon>
        <taxon>Bacillales</taxon>
        <taxon>Paenibacillaceae</taxon>
        <taxon>Paenibacillus</taxon>
    </lineage>
</organism>
<keyword evidence="2" id="KW-1185">Reference proteome</keyword>
<dbReference type="NCBIfam" id="TIGR03793">
    <property type="entry name" value="leader_NHLP"/>
    <property type="match status" value="1"/>
</dbReference>
<dbReference type="InterPro" id="IPR022513">
    <property type="entry name" value="TOMM_pelo"/>
</dbReference>
<evidence type="ECO:0000313" key="2">
    <source>
        <dbReference type="Proteomes" id="UP000267798"/>
    </source>
</evidence>
<dbReference type="SUPFAM" id="SSF56209">
    <property type="entry name" value="Nitrile hydratase alpha chain"/>
    <property type="match status" value="1"/>
</dbReference>
<dbReference type="GO" id="GO:0046914">
    <property type="term" value="F:transition metal ion binding"/>
    <property type="evidence" value="ECO:0007669"/>
    <property type="project" value="InterPro"/>
</dbReference>
<sequence>MITVPSEKELREKIIEKAWSDSAFKEKLLADPKSAIAAEFGIDIPAEFNLKVLEETDDTFYLVLPKKPDDNDSAPTQVCGPRWI</sequence>
<dbReference type="Proteomes" id="UP000267798">
    <property type="component" value="Unassembled WGS sequence"/>
</dbReference>
<dbReference type="GO" id="GO:0003824">
    <property type="term" value="F:catalytic activity"/>
    <property type="evidence" value="ECO:0007669"/>
    <property type="project" value="InterPro"/>
</dbReference>
<proteinExistence type="predicted"/>